<accession>A0A345YEP0</accession>
<dbReference type="OrthoDB" id="9806895at2"/>
<dbReference type="Gene3D" id="3.30.2010.20">
    <property type="match status" value="1"/>
</dbReference>
<keyword evidence="2" id="KW-1185">Reference proteome</keyword>
<sequence length="131" mass="15319">MHDRQAPTRLQMQMMAEAAFAALPAKFREQMGDVVLRVEDFATQEQLASVDIDNRWHLSGLYEGEPLPDRSIWESGRLPPRIWLFRQPLIAEWRETGVRMDDLVRHVVVHEAGHHFGFSDEDMHWLEDKAD</sequence>
<proteinExistence type="predicted"/>
<dbReference type="SUPFAM" id="SSF55486">
    <property type="entry name" value="Metalloproteases ('zincins'), catalytic domain"/>
    <property type="match status" value="1"/>
</dbReference>
<dbReference type="InterPro" id="IPR038555">
    <property type="entry name" value="Zincin_1_sf"/>
</dbReference>
<reference evidence="2" key="1">
    <citation type="submission" date="2018-07" db="EMBL/GenBank/DDBJ databases">
        <title>Genome sequence of Erythrobacter strain YH-07, an antagonistic bacterium isolated from Yellow Sea.</title>
        <authorList>
            <person name="Tang T."/>
            <person name="Liu Q."/>
            <person name="Sun X."/>
        </authorList>
    </citation>
    <scope>NUCLEOTIDE SEQUENCE [LARGE SCALE GENOMIC DNA]</scope>
    <source>
        <strain evidence="2">YH-07</strain>
    </source>
</reference>
<gene>
    <name evidence="1" type="ORF">DVR09_08650</name>
</gene>
<evidence type="ECO:0000313" key="2">
    <source>
        <dbReference type="Proteomes" id="UP000254508"/>
    </source>
</evidence>
<organism evidence="1 2">
    <name type="scientific">Erythrobacter aureus</name>
    <dbReference type="NCBI Taxonomy" id="2182384"/>
    <lineage>
        <taxon>Bacteria</taxon>
        <taxon>Pseudomonadati</taxon>
        <taxon>Pseudomonadota</taxon>
        <taxon>Alphaproteobacteria</taxon>
        <taxon>Sphingomonadales</taxon>
        <taxon>Erythrobacteraceae</taxon>
        <taxon>Erythrobacter/Porphyrobacter group</taxon>
        <taxon>Erythrobacter</taxon>
    </lineage>
</organism>
<dbReference type="EMBL" id="CP031357">
    <property type="protein sequence ID" value="AXK42392.1"/>
    <property type="molecule type" value="Genomic_DNA"/>
</dbReference>
<evidence type="ECO:0000313" key="1">
    <source>
        <dbReference type="EMBL" id="AXK42392.1"/>
    </source>
</evidence>
<dbReference type="KEGG" id="err:DVR09_08650"/>
<dbReference type="AlphaFoldDB" id="A0A345YEP0"/>
<dbReference type="Proteomes" id="UP000254508">
    <property type="component" value="Chromosome"/>
</dbReference>
<name>A0A345YEP0_9SPHN</name>
<dbReference type="CDD" id="cd12952">
    <property type="entry name" value="MMP_ACEL2062"/>
    <property type="match status" value="1"/>
</dbReference>
<dbReference type="InterPro" id="IPR010428">
    <property type="entry name" value="Zincin_1"/>
</dbReference>
<dbReference type="Pfam" id="PF06262">
    <property type="entry name" value="Zincin_1"/>
    <property type="match status" value="1"/>
</dbReference>
<protein>
    <submittedName>
        <fullName evidence="1">Neutral zinc metallopeptidase</fullName>
    </submittedName>
</protein>